<keyword evidence="12" id="KW-0628">Postsynaptic cell membrane</keyword>
<dbReference type="InterPro" id="IPR028082">
    <property type="entry name" value="Peripla_BP_I"/>
</dbReference>
<dbReference type="Gene3D" id="1.10.287.70">
    <property type="match status" value="1"/>
</dbReference>
<evidence type="ECO:0000259" key="17">
    <source>
        <dbReference type="SMART" id="SM00079"/>
    </source>
</evidence>
<evidence type="ECO:0000256" key="7">
    <source>
        <dbReference type="ARBA" id="ARBA00023018"/>
    </source>
</evidence>
<keyword evidence="9 16" id="KW-0472">Membrane</keyword>
<evidence type="ECO:0000256" key="16">
    <source>
        <dbReference type="SAM" id="Phobius"/>
    </source>
</evidence>
<accession>A0AA39L154</accession>
<dbReference type="PANTHER" id="PTHR18966">
    <property type="entry name" value="IONOTROPIC GLUTAMATE RECEPTOR"/>
    <property type="match status" value="1"/>
</dbReference>
<feature type="transmembrane region" description="Helical" evidence="16">
    <location>
        <begin position="623"/>
        <end position="642"/>
    </location>
</feature>
<keyword evidence="11" id="KW-0325">Glycoprotein</keyword>
<evidence type="ECO:0000256" key="13">
    <source>
        <dbReference type="ARBA" id="ARBA00023286"/>
    </source>
</evidence>
<dbReference type="GO" id="GO:0022824">
    <property type="term" value="F:transmitter-gated monoatomic ion channel activity"/>
    <property type="evidence" value="ECO:0007669"/>
    <property type="project" value="UniProtKB-ARBA"/>
</dbReference>
<keyword evidence="7" id="KW-0770">Synapse</keyword>
<evidence type="ECO:0000256" key="4">
    <source>
        <dbReference type="ARBA" id="ARBA00022692"/>
    </source>
</evidence>
<feature type="domain" description="Ionotropic glutamate receptor C-terminal" evidence="17">
    <location>
        <begin position="490"/>
        <end position="889"/>
    </location>
</feature>
<evidence type="ECO:0000256" key="11">
    <source>
        <dbReference type="ARBA" id="ARBA00023180"/>
    </source>
</evidence>
<dbReference type="InterPro" id="IPR001828">
    <property type="entry name" value="ANF_lig-bd_rcpt"/>
</dbReference>
<reference evidence="19" key="2">
    <citation type="submission" date="2023-03" db="EMBL/GenBank/DDBJ databases">
        <authorList>
            <person name="Inwood S.N."/>
            <person name="Skelly J.G."/>
            <person name="Guhlin J."/>
            <person name="Harrop T.W.R."/>
            <person name="Goldson S.G."/>
            <person name="Dearden P.K."/>
        </authorList>
    </citation>
    <scope>NUCLEOTIDE SEQUENCE</scope>
    <source>
        <strain evidence="19">Lincoln</strain>
        <tissue evidence="19">Whole body</tissue>
    </source>
</reference>
<proteinExistence type="inferred from homology"/>
<dbReference type="InterPro" id="IPR015683">
    <property type="entry name" value="Ionotropic_Glu_rcpt"/>
</dbReference>
<evidence type="ECO:0000313" key="20">
    <source>
        <dbReference type="Proteomes" id="UP001168972"/>
    </source>
</evidence>
<feature type="transmembrane region" description="Helical" evidence="16">
    <location>
        <begin position="37"/>
        <end position="62"/>
    </location>
</feature>
<feature type="domain" description="Ionotropic glutamate receptor L-glutamate and glycine-binding" evidence="18">
    <location>
        <begin position="500"/>
        <end position="568"/>
    </location>
</feature>
<dbReference type="FunFam" id="3.40.50.2300:FF:000186">
    <property type="entry name" value="Glutamate receptor 1"/>
    <property type="match status" value="1"/>
</dbReference>
<sequence length="975" mass="109596">MRTVYVKGRGGSLSSTTLITSSMLSSSSSSSSSFFSWIYLPCSSVAIMSSAIILLVLVPVIVPGISAASSEKIPIGAIFEQGTDEVQSAFKYAIAIHNQNNTTRRFDLQAYVDVINTADAFKLSRLICSQFSRGVFSMLGAVSPDSFDTLHSYSNTFQMPFVTPWFPEKVLTPSSGFLDFAISMRPDYHRAIIDTVRHYGWKKIIYLYDSHDGLLRLQQIYQGLRPGNESFQVETVKRIQNMSDALDFLRNMEELSRWSNKYVVLDCPTDMAKDIVVSHVRDITLGKRTYHYLLSGLIMDDRWESEVIEYGAINITGFRIVDASRRPVKDFLESWRRLDPMTLPGAGRDSISAQAALMYDAVLVLVEAFTKFLKKKIDRSSPKRPGIQSSNQPANVSRFLDCNTNNGWVTPWEHGDKISKFLRKVEVEGLTGQIRFNNDSRRHNYTLHIVEMTVNSAMVKVAEWTDEAGFQPIAAKYVRLPSQEIEKNKTYIVTTIVEEPYIMLKKPEPGKILIGNDQFEGYCKDLANLIAAELGIKYELKIVGDGKYGSENLDVPGGWDGMVGELIRKEADLAIASMTITSERERVIDFSKPFMSLGISIMIKKPIKQKPGVFSFLNPLSKEIWVCVIFSYIGVSIVLFIVSRFSPYEWRVIQINGGSDPSIVGRGDPSLQHPHSQQASLHSPNPCMANDFSILNSMWFSLGALMQQGCDISPRSVSGRIVGCVWWFFTLIIISSYTANLAAFLTVERMVTPINSPEDLASQSEVQYGTLHHGSTWDFFRKSQISLYSKMWEFMNSRKDVFVNTYDEGIRRVRQSKGKYALLIESPKNDYINEREPCDTMKVGRNLDAKGFGVATPIGSPLRDKVNLAVLTLKESGELTKLTNRWWYDRTECRHGDKQDSRNELSLSNVAGIFYILIGGLLLALAVALLEFCYKSHSEAARAKIPLSDAMKAKARLTIGGGRDFDNGRWYGLQS</sequence>
<evidence type="ECO:0000256" key="14">
    <source>
        <dbReference type="ARBA" id="ARBA00023303"/>
    </source>
</evidence>
<evidence type="ECO:0000256" key="1">
    <source>
        <dbReference type="ARBA" id="ARBA00008685"/>
    </source>
</evidence>
<comment type="subcellular location">
    <subcellularLocation>
        <location evidence="15">Postsynaptic cell membrane</location>
        <topology evidence="15">Multi-pass membrane protein</topology>
    </subcellularLocation>
</comment>
<evidence type="ECO:0000256" key="10">
    <source>
        <dbReference type="ARBA" id="ARBA00023170"/>
    </source>
</evidence>
<dbReference type="Gene3D" id="3.40.50.2300">
    <property type="match status" value="2"/>
</dbReference>
<keyword evidence="20" id="KW-1185">Reference proteome</keyword>
<dbReference type="FunFam" id="3.40.190.10:FF:000087">
    <property type="entry name" value="glutamate receptor 4 isoform X2"/>
    <property type="match status" value="1"/>
</dbReference>
<evidence type="ECO:0000256" key="12">
    <source>
        <dbReference type="ARBA" id="ARBA00023257"/>
    </source>
</evidence>
<keyword evidence="13" id="KW-1071">Ligand-gated ion channel</keyword>
<dbReference type="Proteomes" id="UP001168972">
    <property type="component" value="Unassembled WGS sequence"/>
</dbReference>
<reference evidence="19" key="1">
    <citation type="journal article" date="2023" name="bioRxiv">
        <title>Scaffold-level genome assemblies of two parasitoid biocontrol wasps reveal the parthenogenesis mechanism and an associated novel virus.</title>
        <authorList>
            <person name="Inwood S."/>
            <person name="Skelly J."/>
            <person name="Guhlin J."/>
            <person name="Harrop T."/>
            <person name="Goldson S."/>
            <person name="Dearden P."/>
        </authorList>
    </citation>
    <scope>NUCLEOTIDE SEQUENCE</scope>
    <source>
        <strain evidence="19">Lincoln</strain>
        <tissue evidence="19">Whole body</tissue>
    </source>
</reference>
<keyword evidence="4 16" id="KW-0812">Transmembrane</keyword>
<dbReference type="Pfam" id="PF01094">
    <property type="entry name" value="ANF_receptor"/>
    <property type="match status" value="1"/>
</dbReference>
<dbReference type="GO" id="GO:0045211">
    <property type="term" value="C:postsynaptic membrane"/>
    <property type="evidence" value="ECO:0007669"/>
    <property type="project" value="UniProtKB-SubCell"/>
</dbReference>
<dbReference type="EMBL" id="JAQQBR010000002">
    <property type="protein sequence ID" value="KAK0181403.1"/>
    <property type="molecule type" value="Genomic_DNA"/>
</dbReference>
<dbReference type="FunFam" id="3.40.190.10:FF:000001">
    <property type="entry name" value="Glutamate receptor ionotropic, kainate 2"/>
    <property type="match status" value="1"/>
</dbReference>
<dbReference type="SMART" id="SM00918">
    <property type="entry name" value="Lig_chan-Glu_bd"/>
    <property type="match status" value="1"/>
</dbReference>
<dbReference type="SUPFAM" id="SSF81324">
    <property type="entry name" value="Voltage-gated potassium channels"/>
    <property type="match status" value="1"/>
</dbReference>
<dbReference type="AlphaFoldDB" id="A0AA39L154"/>
<dbReference type="Pfam" id="PF10613">
    <property type="entry name" value="Lig_chan-Glu_bd"/>
    <property type="match status" value="1"/>
</dbReference>
<dbReference type="SMART" id="SM00079">
    <property type="entry name" value="PBPe"/>
    <property type="match status" value="1"/>
</dbReference>
<evidence type="ECO:0000259" key="18">
    <source>
        <dbReference type="SMART" id="SM00918"/>
    </source>
</evidence>
<keyword evidence="5" id="KW-0732">Signal</keyword>
<organism evidence="19 20">
    <name type="scientific">Microctonus hyperodae</name>
    <name type="common">Parasitoid wasp</name>
    <dbReference type="NCBI Taxonomy" id="165561"/>
    <lineage>
        <taxon>Eukaryota</taxon>
        <taxon>Metazoa</taxon>
        <taxon>Ecdysozoa</taxon>
        <taxon>Arthropoda</taxon>
        <taxon>Hexapoda</taxon>
        <taxon>Insecta</taxon>
        <taxon>Pterygota</taxon>
        <taxon>Neoptera</taxon>
        <taxon>Endopterygota</taxon>
        <taxon>Hymenoptera</taxon>
        <taxon>Apocrita</taxon>
        <taxon>Ichneumonoidea</taxon>
        <taxon>Braconidae</taxon>
        <taxon>Euphorinae</taxon>
        <taxon>Microctonus</taxon>
    </lineage>
</organism>
<keyword evidence="2" id="KW-0813">Transport</keyword>
<gene>
    <name evidence="19" type="ORF">PV327_003692</name>
</gene>
<keyword evidence="10" id="KW-0675">Receptor</keyword>
<evidence type="ECO:0008006" key="21">
    <source>
        <dbReference type="Google" id="ProtNLM"/>
    </source>
</evidence>
<dbReference type="SUPFAM" id="SSF53850">
    <property type="entry name" value="Periplasmic binding protein-like II"/>
    <property type="match status" value="1"/>
</dbReference>
<dbReference type="GO" id="GO:0007166">
    <property type="term" value="P:cell surface receptor signaling pathway"/>
    <property type="evidence" value="ECO:0007669"/>
    <property type="project" value="UniProtKB-ARBA"/>
</dbReference>
<evidence type="ECO:0000256" key="15">
    <source>
        <dbReference type="ARBA" id="ARBA00034104"/>
    </source>
</evidence>
<dbReference type="CDD" id="cd06380">
    <property type="entry name" value="PBP1_iGluR_AMPA"/>
    <property type="match status" value="1"/>
</dbReference>
<evidence type="ECO:0000256" key="9">
    <source>
        <dbReference type="ARBA" id="ARBA00023136"/>
    </source>
</evidence>
<evidence type="ECO:0000256" key="3">
    <source>
        <dbReference type="ARBA" id="ARBA00022475"/>
    </source>
</evidence>
<evidence type="ECO:0000256" key="2">
    <source>
        <dbReference type="ARBA" id="ARBA00022448"/>
    </source>
</evidence>
<dbReference type="FunFam" id="1.10.287.70:FF:000067">
    <property type="entry name" value="glutamate receptor 2 isoform X1"/>
    <property type="match status" value="1"/>
</dbReference>
<evidence type="ECO:0000256" key="6">
    <source>
        <dbReference type="ARBA" id="ARBA00022989"/>
    </source>
</evidence>
<evidence type="ECO:0000256" key="8">
    <source>
        <dbReference type="ARBA" id="ARBA00023065"/>
    </source>
</evidence>
<dbReference type="CDD" id="cd13715">
    <property type="entry name" value="PBP2_iGluR_AMPA"/>
    <property type="match status" value="1"/>
</dbReference>
<protein>
    <recommendedName>
        <fullName evidence="21">Glutamate receptor 1</fullName>
    </recommendedName>
</protein>
<keyword evidence="14" id="KW-0407">Ion channel</keyword>
<evidence type="ECO:0000313" key="19">
    <source>
        <dbReference type="EMBL" id="KAK0181403.1"/>
    </source>
</evidence>
<keyword evidence="3" id="KW-1003">Cell membrane</keyword>
<name>A0AA39L154_MICHY</name>
<dbReference type="Pfam" id="PF00060">
    <property type="entry name" value="Lig_chan"/>
    <property type="match status" value="1"/>
</dbReference>
<keyword evidence="6 16" id="KW-1133">Transmembrane helix</keyword>
<feature type="transmembrane region" description="Helical" evidence="16">
    <location>
        <begin position="912"/>
        <end position="934"/>
    </location>
</feature>
<dbReference type="SUPFAM" id="SSF53822">
    <property type="entry name" value="Periplasmic binding protein-like I"/>
    <property type="match status" value="1"/>
</dbReference>
<dbReference type="InterPro" id="IPR001320">
    <property type="entry name" value="Iontro_rcpt_C"/>
</dbReference>
<comment type="similarity">
    <text evidence="1">Belongs to the glutamate-gated ion channel (TC 1.A.10.1) family.</text>
</comment>
<evidence type="ECO:0000256" key="5">
    <source>
        <dbReference type="ARBA" id="ARBA00022729"/>
    </source>
</evidence>
<keyword evidence="8" id="KW-0406">Ion transport</keyword>
<comment type="caution">
    <text evidence="19">The sequence shown here is derived from an EMBL/GenBank/DDBJ whole genome shotgun (WGS) entry which is preliminary data.</text>
</comment>
<feature type="transmembrane region" description="Helical" evidence="16">
    <location>
        <begin position="725"/>
        <end position="747"/>
    </location>
</feature>
<dbReference type="InterPro" id="IPR019594">
    <property type="entry name" value="Glu/Gly-bd"/>
</dbReference>
<dbReference type="Gene3D" id="3.40.190.10">
    <property type="entry name" value="Periplasmic binding protein-like II"/>
    <property type="match status" value="2"/>
</dbReference>